<evidence type="ECO:0000313" key="3">
    <source>
        <dbReference type="Proteomes" id="UP000324222"/>
    </source>
</evidence>
<gene>
    <name evidence="2" type="ORF">E2C01_082048</name>
</gene>
<comment type="caution">
    <text evidence="2">The sequence shown here is derived from an EMBL/GenBank/DDBJ whole genome shotgun (WGS) entry which is preliminary data.</text>
</comment>
<protein>
    <submittedName>
        <fullName evidence="2">Uncharacterized protein</fullName>
    </submittedName>
</protein>
<proteinExistence type="predicted"/>
<dbReference type="AlphaFoldDB" id="A0A5B7ITH8"/>
<evidence type="ECO:0000313" key="2">
    <source>
        <dbReference type="EMBL" id="MPC87192.1"/>
    </source>
</evidence>
<feature type="compositionally biased region" description="Polar residues" evidence="1">
    <location>
        <begin position="75"/>
        <end position="87"/>
    </location>
</feature>
<dbReference type="Proteomes" id="UP000324222">
    <property type="component" value="Unassembled WGS sequence"/>
</dbReference>
<organism evidence="2 3">
    <name type="scientific">Portunus trituberculatus</name>
    <name type="common">Swimming crab</name>
    <name type="synonym">Neptunus trituberculatus</name>
    <dbReference type="NCBI Taxonomy" id="210409"/>
    <lineage>
        <taxon>Eukaryota</taxon>
        <taxon>Metazoa</taxon>
        <taxon>Ecdysozoa</taxon>
        <taxon>Arthropoda</taxon>
        <taxon>Crustacea</taxon>
        <taxon>Multicrustacea</taxon>
        <taxon>Malacostraca</taxon>
        <taxon>Eumalacostraca</taxon>
        <taxon>Eucarida</taxon>
        <taxon>Decapoda</taxon>
        <taxon>Pleocyemata</taxon>
        <taxon>Brachyura</taxon>
        <taxon>Eubrachyura</taxon>
        <taxon>Portunoidea</taxon>
        <taxon>Portunidae</taxon>
        <taxon>Portuninae</taxon>
        <taxon>Portunus</taxon>
    </lineage>
</organism>
<feature type="region of interest" description="Disordered" evidence="1">
    <location>
        <begin position="1"/>
        <end position="87"/>
    </location>
</feature>
<reference evidence="2 3" key="1">
    <citation type="submission" date="2019-05" db="EMBL/GenBank/DDBJ databases">
        <title>Another draft genome of Portunus trituberculatus and its Hox gene families provides insights of decapod evolution.</title>
        <authorList>
            <person name="Jeong J.-H."/>
            <person name="Song I."/>
            <person name="Kim S."/>
            <person name="Choi T."/>
            <person name="Kim D."/>
            <person name="Ryu S."/>
            <person name="Kim W."/>
        </authorList>
    </citation>
    <scope>NUCLEOTIDE SEQUENCE [LARGE SCALE GENOMIC DNA]</scope>
    <source>
        <tissue evidence="2">Muscle</tissue>
    </source>
</reference>
<sequence>MQYLLLINTNHNTPHSSRHFAGSKLSANQADTPATPERTLREKEKGKGEKENPKIKKRERGVVALEKMEQGGLTGSSPLTQTTPNTT</sequence>
<evidence type="ECO:0000256" key="1">
    <source>
        <dbReference type="SAM" id="MobiDB-lite"/>
    </source>
</evidence>
<feature type="compositionally biased region" description="Basic and acidic residues" evidence="1">
    <location>
        <begin position="38"/>
        <end position="54"/>
    </location>
</feature>
<name>A0A5B7ITH8_PORTR</name>
<keyword evidence="3" id="KW-1185">Reference proteome</keyword>
<dbReference type="EMBL" id="VSRR010073772">
    <property type="protein sequence ID" value="MPC87192.1"/>
    <property type="molecule type" value="Genomic_DNA"/>
</dbReference>
<accession>A0A5B7ITH8</accession>